<dbReference type="EMBL" id="JAIWYP010000012">
    <property type="protein sequence ID" value="KAH3728649.1"/>
    <property type="molecule type" value="Genomic_DNA"/>
</dbReference>
<dbReference type="Gene3D" id="3.10.100.10">
    <property type="entry name" value="Mannose-Binding Protein A, subunit A"/>
    <property type="match status" value="1"/>
</dbReference>
<organism evidence="3 4">
    <name type="scientific">Dreissena polymorpha</name>
    <name type="common">Zebra mussel</name>
    <name type="synonym">Mytilus polymorpha</name>
    <dbReference type="NCBI Taxonomy" id="45954"/>
    <lineage>
        <taxon>Eukaryota</taxon>
        <taxon>Metazoa</taxon>
        <taxon>Spiralia</taxon>
        <taxon>Lophotrochozoa</taxon>
        <taxon>Mollusca</taxon>
        <taxon>Bivalvia</taxon>
        <taxon>Autobranchia</taxon>
        <taxon>Heteroconchia</taxon>
        <taxon>Euheterodonta</taxon>
        <taxon>Imparidentia</taxon>
        <taxon>Neoheterodontei</taxon>
        <taxon>Myida</taxon>
        <taxon>Dreissenoidea</taxon>
        <taxon>Dreissenidae</taxon>
        <taxon>Dreissena</taxon>
    </lineage>
</organism>
<dbReference type="PANTHER" id="PTHR45784:SF3">
    <property type="entry name" value="C-TYPE LECTIN DOMAIN FAMILY 4 MEMBER K-LIKE-RELATED"/>
    <property type="match status" value="1"/>
</dbReference>
<evidence type="ECO:0000259" key="2">
    <source>
        <dbReference type="PROSITE" id="PS50041"/>
    </source>
</evidence>
<keyword evidence="4" id="KW-1185">Reference proteome</keyword>
<comment type="caution">
    <text evidence="3">The sequence shown here is derived from an EMBL/GenBank/DDBJ whole genome shotgun (WGS) entry which is preliminary data.</text>
</comment>
<dbReference type="Pfam" id="PF00059">
    <property type="entry name" value="Lectin_C"/>
    <property type="match status" value="1"/>
</dbReference>
<keyword evidence="1" id="KW-1015">Disulfide bond</keyword>
<accession>A0A9D4HRE6</accession>
<name>A0A9D4HRE6_DREPO</name>
<dbReference type="InterPro" id="IPR018378">
    <property type="entry name" value="C-type_lectin_CS"/>
</dbReference>
<sequence length="130" mass="14872">MFNKIIFYFKISTTFLRKYTIISDQLVQWEEARVICNANHHGLASISNENEQQALEESVAASGVASDLWIGGFRLIADPTWKWARTGGNISWTRWAPLQPDGNGLCMQLTYSYLWDDDSCIDFKPFICNV</sequence>
<reference evidence="3" key="2">
    <citation type="submission" date="2020-11" db="EMBL/GenBank/DDBJ databases">
        <authorList>
            <person name="McCartney M.A."/>
            <person name="Auch B."/>
            <person name="Kono T."/>
            <person name="Mallez S."/>
            <person name="Becker A."/>
            <person name="Gohl D.M."/>
            <person name="Silverstein K.A.T."/>
            <person name="Koren S."/>
            <person name="Bechman K.B."/>
            <person name="Herman A."/>
            <person name="Abrahante J.E."/>
            <person name="Garbe J."/>
        </authorList>
    </citation>
    <scope>NUCLEOTIDE SEQUENCE</scope>
    <source>
        <strain evidence="3">Duluth1</strain>
        <tissue evidence="3">Whole animal</tissue>
    </source>
</reference>
<dbReference type="Proteomes" id="UP000828390">
    <property type="component" value="Unassembled WGS sequence"/>
</dbReference>
<dbReference type="CDD" id="cd00037">
    <property type="entry name" value="CLECT"/>
    <property type="match status" value="1"/>
</dbReference>
<dbReference type="PROSITE" id="PS50041">
    <property type="entry name" value="C_TYPE_LECTIN_2"/>
    <property type="match status" value="1"/>
</dbReference>
<dbReference type="InterPro" id="IPR016186">
    <property type="entry name" value="C-type_lectin-like/link_sf"/>
</dbReference>
<feature type="domain" description="C-type lectin" evidence="2">
    <location>
        <begin position="19"/>
        <end position="129"/>
    </location>
</feature>
<proteinExistence type="predicted"/>
<evidence type="ECO:0000256" key="1">
    <source>
        <dbReference type="ARBA" id="ARBA00023157"/>
    </source>
</evidence>
<evidence type="ECO:0000313" key="3">
    <source>
        <dbReference type="EMBL" id="KAH3728649.1"/>
    </source>
</evidence>
<dbReference type="InterPro" id="IPR001304">
    <property type="entry name" value="C-type_lectin-like"/>
</dbReference>
<protein>
    <recommendedName>
        <fullName evidence="2">C-type lectin domain-containing protein</fullName>
    </recommendedName>
</protein>
<dbReference type="SUPFAM" id="SSF56436">
    <property type="entry name" value="C-type lectin-like"/>
    <property type="match status" value="1"/>
</dbReference>
<dbReference type="SMART" id="SM00034">
    <property type="entry name" value="CLECT"/>
    <property type="match status" value="1"/>
</dbReference>
<reference evidence="3" key="1">
    <citation type="journal article" date="2019" name="bioRxiv">
        <title>The Genome of the Zebra Mussel, Dreissena polymorpha: A Resource for Invasive Species Research.</title>
        <authorList>
            <person name="McCartney M.A."/>
            <person name="Auch B."/>
            <person name="Kono T."/>
            <person name="Mallez S."/>
            <person name="Zhang Y."/>
            <person name="Obille A."/>
            <person name="Becker A."/>
            <person name="Abrahante J.E."/>
            <person name="Garbe J."/>
            <person name="Badalamenti J.P."/>
            <person name="Herman A."/>
            <person name="Mangelson H."/>
            <person name="Liachko I."/>
            <person name="Sullivan S."/>
            <person name="Sone E.D."/>
            <person name="Koren S."/>
            <person name="Silverstein K.A.T."/>
            <person name="Beckman K.B."/>
            <person name="Gohl D.M."/>
        </authorList>
    </citation>
    <scope>NUCLEOTIDE SEQUENCE</scope>
    <source>
        <strain evidence="3">Duluth1</strain>
        <tissue evidence="3">Whole animal</tissue>
    </source>
</reference>
<dbReference type="PANTHER" id="PTHR45784">
    <property type="entry name" value="C-TYPE LECTIN DOMAIN FAMILY 20 MEMBER A-RELATED"/>
    <property type="match status" value="1"/>
</dbReference>
<dbReference type="AlphaFoldDB" id="A0A9D4HRE6"/>
<dbReference type="PROSITE" id="PS00615">
    <property type="entry name" value="C_TYPE_LECTIN_1"/>
    <property type="match status" value="1"/>
</dbReference>
<dbReference type="InterPro" id="IPR016187">
    <property type="entry name" value="CTDL_fold"/>
</dbReference>
<evidence type="ECO:0000313" key="4">
    <source>
        <dbReference type="Proteomes" id="UP000828390"/>
    </source>
</evidence>
<gene>
    <name evidence="3" type="ORF">DPMN_054608</name>
</gene>